<organism evidence="6 7">
    <name type="scientific">Tistrella bauzanensis</name>
    <dbReference type="NCBI Taxonomy" id="657419"/>
    <lineage>
        <taxon>Bacteria</taxon>
        <taxon>Pseudomonadati</taxon>
        <taxon>Pseudomonadota</taxon>
        <taxon>Alphaproteobacteria</taxon>
        <taxon>Geminicoccales</taxon>
        <taxon>Geminicoccaceae</taxon>
        <taxon>Tistrella</taxon>
    </lineage>
</organism>
<keyword evidence="2 4" id="KW-0732">Signal</keyword>
<gene>
    <name evidence="6" type="ORF">GCM10011505_38540</name>
</gene>
<dbReference type="PANTHER" id="PTHR30483:SF6">
    <property type="entry name" value="PERIPLASMIC BINDING PROTEIN OF ABC TRANSPORTER FOR NATURAL AMINO ACIDS"/>
    <property type="match status" value="1"/>
</dbReference>
<feature type="signal peptide" evidence="4">
    <location>
        <begin position="1"/>
        <end position="31"/>
    </location>
</feature>
<keyword evidence="7" id="KW-1185">Reference proteome</keyword>
<evidence type="ECO:0000256" key="4">
    <source>
        <dbReference type="SAM" id="SignalP"/>
    </source>
</evidence>
<protein>
    <submittedName>
        <fullName evidence="6">ABC transporter permease</fullName>
    </submittedName>
</protein>
<evidence type="ECO:0000256" key="3">
    <source>
        <dbReference type="ARBA" id="ARBA00022970"/>
    </source>
</evidence>
<dbReference type="InterPro" id="IPR006311">
    <property type="entry name" value="TAT_signal"/>
</dbReference>
<evidence type="ECO:0000259" key="5">
    <source>
        <dbReference type="Pfam" id="PF13458"/>
    </source>
</evidence>
<dbReference type="InterPro" id="IPR028081">
    <property type="entry name" value="Leu-bd"/>
</dbReference>
<evidence type="ECO:0000313" key="7">
    <source>
        <dbReference type="Proteomes" id="UP000603352"/>
    </source>
</evidence>
<dbReference type="InterPro" id="IPR051010">
    <property type="entry name" value="BCAA_transport"/>
</dbReference>
<name>A0ABQ1IXY5_9PROT</name>
<sequence>MIMKRRTFLKTGLAAGSLLAAPAIIRSRAFAADPVTIHGVKSMSGGFASYGKFAEMGSKLAVGSYGDVLGGPASYKTIDTEGNAGKAVRKVQEAIQQDGARFFNGCTLSSSALAVGKEVNQAGGVFMTPAGADELTGSDCNPGTFRWSVPTYGAIEQTVRPLIEAMPNAKRWYTITPQYVFGEALLANAKRIFAEKGIEHVGNSYHSLQEQEFSGYLTNAMGQSPDVLLILNFGGQSSNTLRQAVNFGLKSQMTILLAWSAGLDQFQELGSDVIEDVYLGAQYWHQVESPMNVELVKKVREAYGITANYPLAADYIGTKVILDAIKAAGSTDGAAVRKALSGMTYEGPTGTETVRAEDHQVIKDYYLLKGKAASARADDDDLARIVSSGRSFPEGDAIACKMA</sequence>
<accession>A0ABQ1IXY5</accession>
<dbReference type="InterPro" id="IPR028082">
    <property type="entry name" value="Peripla_BP_I"/>
</dbReference>
<dbReference type="SUPFAM" id="SSF53822">
    <property type="entry name" value="Periplasmic binding protein-like I"/>
    <property type="match status" value="1"/>
</dbReference>
<comment type="similarity">
    <text evidence="1">Belongs to the leucine-binding protein family.</text>
</comment>
<evidence type="ECO:0000256" key="1">
    <source>
        <dbReference type="ARBA" id="ARBA00010062"/>
    </source>
</evidence>
<dbReference type="Proteomes" id="UP000603352">
    <property type="component" value="Unassembled WGS sequence"/>
</dbReference>
<comment type="caution">
    <text evidence="6">The sequence shown here is derived from an EMBL/GenBank/DDBJ whole genome shotgun (WGS) entry which is preliminary data.</text>
</comment>
<keyword evidence="3" id="KW-0029">Amino-acid transport</keyword>
<reference evidence="7" key="1">
    <citation type="journal article" date="2019" name="Int. J. Syst. Evol. Microbiol.">
        <title>The Global Catalogue of Microorganisms (GCM) 10K type strain sequencing project: providing services to taxonomists for standard genome sequencing and annotation.</title>
        <authorList>
            <consortium name="The Broad Institute Genomics Platform"/>
            <consortium name="The Broad Institute Genome Sequencing Center for Infectious Disease"/>
            <person name="Wu L."/>
            <person name="Ma J."/>
        </authorList>
    </citation>
    <scope>NUCLEOTIDE SEQUENCE [LARGE SCALE GENOMIC DNA]</scope>
    <source>
        <strain evidence="7">CGMCC 1.10188</strain>
    </source>
</reference>
<evidence type="ECO:0000313" key="6">
    <source>
        <dbReference type="EMBL" id="GGB53828.1"/>
    </source>
</evidence>
<dbReference type="CDD" id="cd20378">
    <property type="entry name" value="PBP1_SBP-like"/>
    <property type="match status" value="1"/>
</dbReference>
<keyword evidence="3" id="KW-0813">Transport</keyword>
<evidence type="ECO:0000256" key="2">
    <source>
        <dbReference type="ARBA" id="ARBA00022729"/>
    </source>
</evidence>
<dbReference type="Gene3D" id="3.40.50.2300">
    <property type="match status" value="2"/>
</dbReference>
<feature type="domain" description="Leucine-binding protein" evidence="5">
    <location>
        <begin position="35"/>
        <end position="371"/>
    </location>
</feature>
<dbReference type="PROSITE" id="PS51318">
    <property type="entry name" value="TAT"/>
    <property type="match status" value="1"/>
</dbReference>
<dbReference type="Pfam" id="PF13458">
    <property type="entry name" value="Peripla_BP_6"/>
    <property type="match status" value="1"/>
</dbReference>
<feature type="chain" id="PRO_5046376717" evidence="4">
    <location>
        <begin position="32"/>
        <end position="403"/>
    </location>
</feature>
<dbReference type="EMBL" id="BMDZ01000055">
    <property type="protein sequence ID" value="GGB53828.1"/>
    <property type="molecule type" value="Genomic_DNA"/>
</dbReference>
<dbReference type="PANTHER" id="PTHR30483">
    <property type="entry name" value="LEUCINE-SPECIFIC-BINDING PROTEIN"/>
    <property type="match status" value="1"/>
</dbReference>
<proteinExistence type="inferred from homology"/>